<dbReference type="PANTHER" id="PTHR16166">
    <property type="entry name" value="VACUOLAR PROTEIN SORTING-ASSOCIATED PROTEIN VPS13"/>
    <property type="match status" value="1"/>
</dbReference>
<dbReference type="GO" id="GO:0045053">
    <property type="term" value="P:protein retention in Golgi apparatus"/>
    <property type="evidence" value="ECO:0007669"/>
    <property type="project" value="TreeGrafter"/>
</dbReference>
<keyword evidence="9" id="KW-1185">Reference proteome</keyword>
<evidence type="ECO:0000259" key="5">
    <source>
        <dbReference type="Pfam" id="PF12624"/>
    </source>
</evidence>
<feature type="region of interest" description="Disordered" evidence="4">
    <location>
        <begin position="414"/>
        <end position="480"/>
    </location>
</feature>
<dbReference type="GO" id="GO:0006623">
    <property type="term" value="P:protein targeting to vacuole"/>
    <property type="evidence" value="ECO:0007669"/>
    <property type="project" value="TreeGrafter"/>
</dbReference>
<dbReference type="InterPro" id="IPR026854">
    <property type="entry name" value="VPS13_N"/>
</dbReference>
<feature type="domain" description="Vacuolar protein sorting-associated protein 13 VPS13 adaptor binding" evidence="6">
    <location>
        <begin position="1684"/>
        <end position="2337"/>
    </location>
</feature>
<feature type="domain" description="Chorein N-terminal" evidence="5">
    <location>
        <begin position="1"/>
        <end position="675"/>
    </location>
</feature>
<dbReference type="OrthoDB" id="428159at2759"/>
<dbReference type="EMBL" id="JNBS01001795">
    <property type="protein sequence ID" value="OQR99598.1"/>
    <property type="molecule type" value="Genomic_DNA"/>
</dbReference>
<evidence type="ECO:0000313" key="8">
    <source>
        <dbReference type="EMBL" id="OQR99598.1"/>
    </source>
</evidence>
<comment type="similarity">
    <text evidence="1">Belongs to the VPS13 family.</text>
</comment>
<proteinExistence type="inferred from homology"/>
<comment type="caution">
    <text evidence="8">The sequence shown here is derived from an EMBL/GenBank/DDBJ whole genome shotgun (WGS) entry which is preliminary data.</text>
</comment>
<dbReference type="Pfam" id="PF25037">
    <property type="entry name" value="VPS13_C"/>
    <property type="match status" value="1"/>
</dbReference>
<gene>
    <name evidence="8" type="ORF">THRCLA_06452</name>
</gene>
<accession>A0A1V9ZNN4</accession>
<protein>
    <submittedName>
        <fullName evidence="8">Vacuolar protein sorting-associated protein</fullName>
    </submittedName>
</protein>
<evidence type="ECO:0000256" key="4">
    <source>
        <dbReference type="SAM" id="MobiDB-lite"/>
    </source>
</evidence>
<feature type="compositionally biased region" description="Low complexity" evidence="4">
    <location>
        <begin position="435"/>
        <end position="453"/>
    </location>
</feature>
<dbReference type="Proteomes" id="UP000243217">
    <property type="component" value="Unassembled WGS sequence"/>
</dbReference>
<dbReference type="GO" id="GO:0006869">
    <property type="term" value="P:lipid transport"/>
    <property type="evidence" value="ECO:0007669"/>
    <property type="project" value="UniProtKB-KW"/>
</dbReference>
<evidence type="ECO:0000256" key="1">
    <source>
        <dbReference type="ARBA" id="ARBA00006545"/>
    </source>
</evidence>
<evidence type="ECO:0000259" key="7">
    <source>
        <dbReference type="Pfam" id="PF25037"/>
    </source>
</evidence>
<dbReference type="STRING" id="74557.A0A1V9ZNN4"/>
<sequence>MFEKYIEGLVVEYFSTWLEGFDKEGIRVALFSGKLCFTNLKFKKAALDALQLPIVLKEGRLGTLFVKVPWKRLSKESVHVVLEDLHLVLGPAHASDDGASLQDRQKWAKQQELRVRELLYAKDDAASLLSPKVSEKEDATKPKSGWKYKDKLISTILDNLTFELKRIHIRYEDMTMEISKNPIAFGISVDELKIATTNANGHVTFMDRSTSHTPFVHKSLELVQCYIYWDIMKSKDVSQMTYLVEPLSTSAKVTENHDVSSYNFIPQYRIRITTSDLVISVSPNQCKDITNVIDFFGEHEMYLQRSQCRKNRPTVPVVGNARVWWRYAYDSAVKLLIPQTTACSWKQCFYLMKFRDEYIPLYSRSLNSASWKAPLQKQEENTLQALEEDDKVSAETIVFFRLCAKEELGMERSRRKHIKEQVKTKSKWSMNNLLKKSNTPTPSPTSKDTPKLSLFSPTKKADMVVPPSPTSSSTASTPPSPIGKMQSLMVCLDPVERQLLYENVGKWFFDNDPIPAEQTVVPATSPRSKSPGIFVGLDFNMKSIELSVGKETLNDAKQTIKKQFIRFDMKGMSLAIQRHIRVGKEAIEQSFEFAIEHIELRDATVHEMNPLSVIFGSVPHHKTKSPLIRLKYDILPTMSSLTISIDPAQVLYNKVAIDKIQKYITPDVEKQSTKQASNNDDFTPKNPIQVSLHISRLEFAIAGANEKFILLHTTGISFTSSNIFKEFSCAVESVDLLLVPIDQLRLLMDDATLQYNCRILKRFQFQANGSLEDDPMKWKYHVQVSELTANLLVSQLRSLLLFNSHLSSTKSTGKPFTIPLDVQFESPNIQIRLVGNESLRSGLQLECAQIVVGISLETSGTICVHGQLQDLVCKEAQSTSTHRQYTFQDSVTNELLVIAQPTAITCLWASLSTPPVITLGVPHVDLMWNYHVIKEALQCFLAPIPIPSVVTSSDTFAQINVRVASTSIRFNPSGSTEFILRCSRIDALVQTYINSDIMMDLAFEDVILEVGALRLFSLPESSSLRYELSGAGALKLRDNAATYIEAIIAPGQIFYCHPQLLAFGTYCTSAMLELFTWLYLTREGLGRSAIPPEILRCKALCLCESMELLVPQRPGEDAEWVIRIEKIMVNSSRYGNSHYEKYHIDANVSMGSFLRAASSHIDFVTEITEEVTRIDCTAPHVALEIGRDQIHYLLSVLDNNIGAPAIPVDAIRSLVAPKTQNEKLQMQLNVPNFTLHLMDESKAFLLTTVEDLALSFNQFANSVMTFEINASSIACLSPAKEFQLDVLAQKESHAIKVGIEKSTNLQQSIEIAIDTMHLTPHVKTIIGTVEFFTSIKGLKSSSSDLDLTFKLVEYHLLMNSPTKSNLGLFGSIESSVKVVNKAPLVQIKAKDTILVLLSSSWPLCGAMPRIQDTLSLLIPDVGRALCPGFNFDVDISVTNSIQQVSAYVTDIHGVVSGVDMCTIYYTIMKYLMDFNECKPPRKISGVDLFINVVVNSASLTLVSPENESYAPMMRLYVYNMMVKESYKFTSTGSISSDLNLQFSDESEHQLSLNEGLSLWCFNASLGVWEPCIEPWSFRCANVITVEDDTMIIRASFQGSKSQKCHINLSLSTLKNICCVLRHFMDAKVEVDGDVTCGVYIHNNTSYAISYWSSDSDCRRPHEVPEQSKVPLQLAKQTFFPTDQTISLCWHDWQPLNDVRLHTAGQFVHTLMPKDKTDKKSMQVLLDVASLNGLRTLTISSIVRVCNDSDIALRVGCVVMADDGSTSIVEAGEIQPNAFMGMPMEICSTVGQAHLVFRPATSLLYEWSQPIVHQEDATNLIATCPLNSLIDVKRSKTCNCLPAFSSANPSPTSTKTVCSHCNFFFGVATKLIKPRNKNALSPYLAVHVFAPITLQNQCPVPIHVLVFTTKKAKTNETMQAKAPQLDEEIEPVQIHLVSSVSLQPNAIHHVYASSLQYKTYASIALVHQKWTPLKSLNVIDKENAIWAVEDATQRNHYVHWALTEGMHNQKQALIYPGYVIYDQTQLDLQYDVDTSRFYSKKSFGLINFSSGNKGNLSASDSLETDVIQASLQALSKLPLSNVEDWTADIIPYMLSGATDVSIRIDRIKSLRTSTSSVRLDAISESVQNSHRLFSDQSKEWHDIGVLVRRTDHRTKIVTFVPRYMVLNKTPYTLLLCPSALLKDKDLLRLPTAASSQPSATTPGITGSRRYDSSVDTFQAFHWSTMNDPSDYCVRIKPADASGWKWSGKFSIHDVGETAINSVNRVTSEIHIIRVQIRVYQGTQVYIVMSLEEQTPLYRIINRSEEVVHFHQLLESDDKSPMIRRLLPNEDLCFGWDEPYFVDVRKLSLCFQNTIKCHVEIDHIHDEVTHVELSSKKVFLQIYLDGTTKVLYINDTEPMQREQLMRISSKSSHGSNTRYIVDCNLPQVVVSVVDSSPAELLVLTLQNMTVIGGLTPEDNEIELTIDRVQIDNQLSTAAFPVIFAPSNISTEDEANTQPFFHLSLIRLFYSPDIEFFKYLSALMQPATMQLDVSVLLSIARLVTDCIELVDFYFPNWRVQDYTSAFVEKLHAQREPRVYFETLQLHPIKLCVTFTQSALNSQAKQTVMARVPLMFHVLQTNLANIDNASLHLNALHIFHSFSSISMLVSSVRQHYTTQCLRQVYSLIGSAEILGNPLGLVSNLGSGVKDFFYEPAAGMVQGPGQFVKGLSRGTESLVKNSVYGTFNAASKLTGSISTGLVNLSMDKSYIQARTNRKITQGPTNVGAGILLGTKQLGQGIFAGVSGVITKPVLGAYHNGLTGFVEGVGKGIIGAAVKPTAGILDLAAQTTAGITYSAATHDKKPRLHRLRLPRMMATSDKRLTIFSDETATIATLLSNLPKDSIASDEQHEMHVLLPNNRIILATSHQLMALDMSSITKPRLLWAYPVRHVLNSVSNSDGVNISIQAESVIVVKVALEANQDCERDRVEELICRVVSQNNLANHIRSYEVM</sequence>
<dbReference type="InterPro" id="IPR026847">
    <property type="entry name" value="VPS13"/>
</dbReference>
<feature type="domain" description="Intermembrane lipid transfer protein VPS13-like C-terminal" evidence="7">
    <location>
        <begin position="2845"/>
        <end position="2944"/>
    </location>
</feature>
<evidence type="ECO:0000256" key="2">
    <source>
        <dbReference type="ARBA" id="ARBA00022448"/>
    </source>
</evidence>
<dbReference type="Pfam" id="PF25036">
    <property type="entry name" value="VPS13_VAB"/>
    <property type="match status" value="1"/>
</dbReference>
<organism evidence="8 9">
    <name type="scientific">Thraustotheca clavata</name>
    <dbReference type="NCBI Taxonomy" id="74557"/>
    <lineage>
        <taxon>Eukaryota</taxon>
        <taxon>Sar</taxon>
        <taxon>Stramenopiles</taxon>
        <taxon>Oomycota</taxon>
        <taxon>Saprolegniomycetes</taxon>
        <taxon>Saprolegniales</taxon>
        <taxon>Achlyaceae</taxon>
        <taxon>Thraustotheca</taxon>
    </lineage>
</organism>
<evidence type="ECO:0000259" key="6">
    <source>
        <dbReference type="Pfam" id="PF25036"/>
    </source>
</evidence>
<dbReference type="InterPro" id="IPR009543">
    <property type="entry name" value="VPS13_VAB"/>
</dbReference>
<keyword evidence="2" id="KW-0813">Transport</keyword>
<dbReference type="PANTHER" id="PTHR16166:SF93">
    <property type="entry name" value="INTERMEMBRANE LIPID TRANSFER PROTEIN VPS13"/>
    <property type="match status" value="1"/>
</dbReference>
<name>A0A1V9ZNN4_9STRA</name>
<dbReference type="Pfam" id="PF12624">
    <property type="entry name" value="VPS13_N"/>
    <property type="match status" value="1"/>
</dbReference>
<keyword evidence="3" id="KW-0445">Lipid transport</keyword>
<reference evidence="8 9" key="1">
    <citation type="journal article" date="2014" name="Genome Biol. Evol.">
        <title>The secreted proteins of Achlya hypogyna and Thraustotheca clavata identify the ancestral oomycete secretome and reveal gene acquisitions by horizontal gene transfer.</title>
        <authorList>
            <person name="Misner I."/>
            <person name="Blouin N."/>
            <person name="Leonard G."/>
            <person name="Richards T.A."/>
            <person name="Lane C.E."/>
        </authorList>
    </citation>
    <scope>NUCLEOTIDE SEQUENCE [LARGE SCALE GENOMIC DNA]</scope>
    <source>
        <strain evidence="8 9">ATCC 34112</strain>
    </source>
</reference>
<evidence type="ECO:0000313" key="9">
    <source>
        <dbReference type="Proteomes" id="UP000243217"/>
    </source>
</evidence>
<evidence type="ECO:0000256" key="3">
    <source>
        <dbReference type="ARBA" id="ARBA00023055"/>
    </source>
</evidence>
<dbReference type="InterPro" id="IPR056748">
    <property type="entry name" value="VPS13-like_C"/>
</dbReference>